<comment type="caution">
    <text evidence="2">The sequence shown here is derived from an EMBL/GenBank/DDBJ whole genome shotgun (WGS) entry which is preliminary data.</text>
</comment>
<dbReference type="PANTHER" id="PTHR47469:SF2">
    <property type="entry name" value="OS06G0597600 PROTEIN"/>
    <property type="match status" value="1"/>
</dbReference>
<gene>
    <name evidence="2" type="ORF">CFB84_23660</name>
</gene>
<accession>A0A228IJ67</accession>
<dbReference type="OrthoDB" id="8591538at2"/>
<dbReference type="Pfam" id="PF22607">
    <property type="entry name" value="FAD_binding-like"/>
    <property type="match status" value="1"/>
</dbReference>
<dbReference type="PANTHER" id="PTHR47469">
    <property type="entry name" value="MONOOXYGENASE-LIKE"/>
    <property type="match status" value="1"/>
</dbReference>
<feature type="domain" description="2,6-dihydroxypyridine 3-monooxygenase substrate binding" evidence="1">
    <location>
        <begin position="170"/>
        <end position="298"/>
    </location>
</feature>
<organism evidence="2 3">
    <name type="scientific">Burkholderia aenigmatica</name>
    <dbReference type="NCBI Taxonomy" id="2015348"/>
    <lineage>
        <taxon>Bacteria</taxon>
        <taxon>Pseudomonadati</taxon>
        <taxon>Pseudomonadota</taxon>
        <taxon>Betaproteobacteria</taxon>
        <taxon>Burkholderiales</taxon>
        <taxon>Burkholderiaceae</taxon>
        <taxon>Burkholderia</taxon>
        <taxon>Burkholderia cepacia complex</taxon>
    </lineage>
</organism>
<dbReference type="Proteomes" id="UP000214600">
    <property type="component" value="Unassembled WGS sequence"/>
</dbReference>
<dbReference type="AlphaFoldDB" id="A0A228IJ67"/>
<evidence type="ECO:0000313" key="3">
    <source>
        <dbReference type="Proteomes" id="UP000214600"/>
    </source>
</evidence>
<proteinExistence type="predicted"/>
<reference evidence="2 3" key="2">
    <citation type="submission" date="2017-08" db="EMBL/GenBank/DDBJ databases">
        <title>WGS of novel Burkholderia cepaca complex species.</title>
        <authorList>
            <person name="Lipuma J."/>
            <person name="Spilker T."/>
        </authorList>
    </citation>
    <scope>NUCLEOTIDE SEQUENCE [LARGE SCALE GENOMIC DNA]</scope>
    <source>
        <strain evidence="2 3">AU17325</strain>
    </source>
</reference>
<dbReference type="PRINTS" id="PR00420">
    <property type="entry name" value="RNGMNOXGNASE"/>
</dbReference>
<dbReference type="SUPFAM" id="SSF51905">
    <property type="entry name" value="FAD/NAD(P)-binding domain"/>
    <property type="match status" value="1"/>
</dbReference>
<dbReference type="NCBIfam" id="NF005566">
    <property type="entry name" value="PRK07236.1"/>
    <property type="match status" value="1"/>
</dbReference>
<sequence length="390" mass="41990">MVAPTKNRPRALIIGGSLGGLFTATTLQAAGWDIDIFERSPNELDSRGGGIVLQADVLSAFHFAGIQTGTALGVQSGDRIYLDRADRVIQRSFMPQTQTSWNMLYGTMKAHLPAQVFHPGERFIRFEQNGDRITAYFASGRVETGDLLVGADGARSAVREQVSAGLSPSYAGYVAWRGLVPETALPASAADVLNGTFAFQQGPGHLMLEYLVPGEDLSTRKGQRRWNWVWYRKVADGEALTALLTDRSGIRHSFSLPPGAPKDEDLARLTQASKALLAPTFQTLVEATREPFVQAILDLQVKQMVYGRAILLGDAAFVPRPHTAGSTAKAAANALALAKALHSADAGIDEALSRWQAGQLHQGIGMTEWGMNIGDRIMGIPRSNVVLKGA</sequence>
<dbReference type="SUPFAM" id="SSF54373">
    <property type="entry name" value="FAD-linked reductases, C-terminal domain"/>
    <property type="match status" value="1"/>
</dbReference>
<dbReference type="InterPro" id="IPR054707">
    <property type="entry name" value="DhpH_subs-bd"/>
</dbReference>
<protein>
    <recommendedName>
        <fullName evidence="1">2,6-dihydroxypyridine 3-monooxygenase substrate binding domain-containing protein</fullName>
    </recommendedName>
</protein>
<dbReference type="InterPro" id="IPR053212">
    <property type="entry name" value="DHP_3-monooxygenase"/>
</dbReference>
<evidence type="ECO:0000259" key="1">
    <source>
        <dbReference type="Pfam" id="PF22607"/>
    </source>
</evidence>
<dbReference type="RefSeq" id="WP_089452243.1">
    <property type="nucleotide sequence ID" value="NZ_NKFA01000008.1"/>
</dbReference>
<dbReference type="EMBL" id="NKFA01000008">
    <property type="protein sequence ID" value="OXI42232.1"/>
    <property type="molecule type" value="Genomic_DNA"/>
</dbReference>
<name>A0A228IJ67_9BURK</name>
<dbReference type="InterPro" id="IPR036188">
    <property type="entry name" value="FAD/NAD-bd_sf"/>
</dbReference>
<evidence type="ECO:0000313" key="2">
    <source>
        <dbReference type="EMBL" id="OXI42232.1"/>
    </source>
</evidence>
<reference evidence="3" key="1">
    <citation type="submission" date="2017-06" db="EMBL/GenBank/DDBJ databases">
        <authorList>
            <person name="LiPuma J."/>
            <person name="Spilker T."/>
        </authorList>
    </citation>
    <scope>NUCLEOTIDE SEQUENCE [LARGE SCALE GENOMIC DNA]</scope>
    <source>
        <strain evidence="3">AU17325</strain>
    </source>
</reference>
<dbReference type="Gene3D" id="3.50.50.60">
    <property type="entry name" value="FAD/NAD(P)-binding domain"/>
    <property type="match status" value="2"/>
</dbReference>